<dbReference type="EMBL" id="CP036261">
    <property type="protein sequence ID" value="QDS86599.1"/>
    <property type="molecule type" value="Genomic_DNA"/>
</dbReference>
<dbReference type="Gene3D" id="3.30.420.10">
    <property type="entry name" value="Ribonuclease H-like superfamily/Ribonuclease H"/>
    <property type="match status" value="1"/>
</dbReference>
<dbReference type="PANTHER" id="PTHR47515">
    <property type="entry name" value="LOW CALCIUM RESPONSE LOCUS PROTEIN T"/>
    <property type="match status" value="1"/>
</dbReference>
<feature type="domain" description="Integrase catalytic" evidence="1">
    <location>
        <begin position="17"/>
        <end position="178"/>
    </location>
</feature>
<accession>A0A517LVG3</accession>
<evidence type="ECO:0000259" key="1">
    <source>
        <dbReference type="PROSITE" id="PS50994"/>
    </source>
</evidence>
<dbReference type="GO" id="GO:0003676">
    <property type="term" value="F:nucleic acid binding"/>
    <property type="evidence" value="ECO:0007669"/>
    <property type="project" value="InterPro"/>
</dbReference>
<dbReference type="InterPro" id="IPR012337">
    <property type="entry name" value="RNaseH-like_sf"/>
</dbReference>
<dbReference type="InterPro" id="IPR001584">
    <property type="entry name" value="Integrase_cat-core"/>
</dbReference>
<protein>
    <submittedName>
        <fullName evidence="2">Integrase core domain protein</fullName>
    </submittedName>
</protein>
<dbReference type="SUPFAM" id="SSF53098">
    <property type="entry name" value="Ribonuclease H-like"/>
    <property type="match status" value="1"/>
</dbReference>
<dbReference type="NCBIfam" id="NF033516">
    <property type="entry name" value="transpos_IS3"/>
    <property type="match status" value="1"/>
</dbReference>
<organism evidence="2 3">
    <name type="scientific">Rosistilla ulvae</name>
    <dbReference type="NCBI Taxonomy" id="1930277"/>
    <lineage>
        <taxon>Bacteria</taxon>
        <taxon>Pseudomonadati</taxon>
        <taxon>Planctomycetota</taxon>
        <taxon>Planctomycetia</taxon>
        <taxon>Pirellulales</taxon>
        <taxon>Pirellulaceae</taxon>
        <taxon>Rosistilla</taxon>
    </lineage>
</organism>
<dbReference type="KEGG" id="ruv:EC9_07710"/>
<reference evidence="2 3" key="1">
    <citation type="submission" date="2019-02" db="EMBL/GenBank/DDBJ databases">
        <title>Deep-cultivation of Planctomycetes and their phenomic and genomic characterization uncovers novel biology.</title>
        <authorList>
            <person name="Wiegand S."/>
            <person name="Jogler M."/>
            <person name="Boedeker C."/>
            <person name="Pinto D."/>
            <person name="Vollmers J."/>
            <person name="Rivas-Marin E."/>
            <person name="Kohn T."/>
            <person name="Peeters S.H."/>
            <person name="Heuer A."/>
            <person name="Rast P."/>
            <person name="Oberbeckmann S."/>
            <person name="Bunk B."/>
            <person name="Jeske O."/>
            <person name="Meyerdierks A."/>
            <person name="Storesund J.E."/>
            <person name="Kallscheuer N."/>
            <person name="Luecker S."/>
            <person name="Lage O.M."/>
            <person name="Pohl T."/>
            <person name="Merkel B.J."/>
            <person name="Hornburger P."/>
            <person name="Mueller R.-W."/>
            <person name="Bruemmer F."/>
            <person name="Labrenz M."/>
            <person name="Spormann A.M."/>
            <person name="Op den Camp H."/>
            <person name="Overmann J."/>
            <person name="Amann R."/>
            <person name="Jetten M.S.M."/>
            <person name="Mascher T."/>
            <person name="Medema M.H."/>
            <person name="Devos D.P."/>
            <person name="Kaster A.-K."/>
            <person name="Ovreas L."/>
            <person name="Rohde M."/>
            <person name="Galperin M.Y."/>
            <person name="Jogler C."/>
        </authorList>
    </citation>
    <scope>NUCLEOTIDE SEQUENCE [LARGE SCALE GENOMIC DNA]</scope>
    <source>
        <strain evidence="2 3">EC9</strain>
    </source>
</reference>
<gene>
    <name evidence="2" type="ORF">EC9_07710</name>
</gene>
<dbReference type="PROSITE" id="PS50994">
    <property type="entry name" value="INTEGRASE"/>
    <property type="match status" value="1"/>
</dbReference>
<dbReference type="InterPro" id="IPR036397">
    <property type="entry name" value="RNaseH_sf"/>
</dbReference>
<dbReference type="PANTHER" id="PTHR47515:SF1">
    <property type="entry name" value="BLR2054 PROTEIN"/>
    <property type="match status" value="1"/>
</dbReference>
<dbReference type="AlphaFoldDB" id="A0A517LVG3"/>
<dbReference type="Proteomes" id="UP000319557">
    <property type="component" value="Chromosome"/>
</dbReference>
<evidence type="ECO:0000313" key="3">
    <source>
        <dbReference type="Proteomes" id="UP000319557"/>
    </source>
</evidence>
<dbReference type="Pfam" id="PF13683">
    <property type="entry name" value="rve_3"/>
    <property type="match status" value="1"/>
</dbReference>
<evidence type="ECO:0000313" key="2">
    <source>
        <dbReference type="EMBL" id="QDS86599.1"/>
    </source>
</evidence>
<dbReference type="InterPro" id="IPR048020">
    <property type="entry name" value="Transpos_IS3"/>
</dbReference>
<dbReference type="RefSeq" id="WP_145342449.1">
    <property type="nucleotide sequence ID" value="NZ_CP036261.1"/>
</dbReference>
<sequence>MKKRRLGSSEGGIIRRVAERPNHVWSIDFIFDRTENGLSLKILSLIDEFTRECIALEVGRKCTGDDLVQLLSELFVIRGVPSFIRSDNGPEFINKSVRSFLDFIEVGTSYIEPGSPWQNGYVESFHSRLRDECLASELFGNLLEARTIIKAWRQTYNHRRPHSGLDGLTPAEFASQWAASASVAALPSRKQPTASSIT</sequence>
<proteinExistence type="predicted"/>
<keyword evidence="3" id="KW-1185">Reference proteome</keyword>
<dbReference type="GO" id="GO:0015074">
    <property type="term" value="P:DNA integration"/>
    <property type="evidence" value="ECO:0007669"/>
    <property type="project" value="InterPro"/>
</dbReference>
<dbReference type="OrthoDB" id="285898at2"/>
<name>A0A517LVG3_9BACT</name>